<dbReference type="SMART" id="SM01086">
    <property type="entry name" value="ClpB_D2-small"/>
    <property type="match status" value="1"/>
</dbReference>
<dbReference type="PRINTS" id="PR00300">
    <property type="entry name" value="CLPPROTEASEA"/>
</dbReference>
<name>A0A7W6RA45_9PROT</name>
<gene>
    <name evidence="9" type="ORF">GGD89_000368</name>
</gene>
<dbReference type="GO" id="GO:0005524">
    <property type="term" value="F:ATP binding"/>
    <property type="evidence" value="ECO:0007669"/>
    <property type="project" value="UniProtKB-KW"/>
</dbReference>
<dbReference type="InterPro" id="IPR003959">
    <property type="entry name" value="ATPase_AAA_core"/>
</dbReference>
<proteinExistence type="inferred from homology"/>
<dbReference type="InterPro" id="IPR050130">
    <property type="entry name" value="ClpA_ClpB"/>
</dbReference>
<dbReference type="Pfam" id="PF07724">
    <property type="entry name" value="AAA_2"/>
    <property type="match status" value="1"/>
</dbReference>
<dbReference type="InterPro" id="IPR041546">
    <property type="entry name" value="ClpA/ClpB_AAA_lid"/>
</dbReference>
<dbReference type="InterPro" id="IPR027417">
    <property type="entry name" value="P-loop_NTPase"/>
</dbReference>
<dbReference type="Pfam" id="PF02861">
    <property type="entry name" value="Clp_N"/>
    <property type="match status" value="1"/>
</dbReference>
<feature type="coiled-coil region" evidence="7">
    <location>
        <begin position="440"/>
        <end position="516"/>
    </location>
</feature>
<dbReference type="Gene3D" id="3.40.50.300">
    <property type="entry name" value="P-loop containing nucleotide triphosphate hydrolases"/>
    <property type="match status" value="2"/>
</dbReference>
<evidence type="ECO:0000256" key="7">
    <source>
        <dbReference type="SAM" id="Coils"/>
    </source>
</evidence>
<comment type="similarity">
    <text evidence="1">Belongs to the ClpA/ClpB family.</text>
</comment>
<dbReference type="InterPro" id="IPR018368">
    <property type="entry name" value="ClpA/B_CS1"/>
</dbReference>
<accession>A0A7W6RA45</accession>
<dbReference type="Gene3D" id="4.10.860.10">
    <property type="entry name" value="UVR domain"/>
    <property type="match status" value="1"/>
</dbReference>
<dbReference type="Gene3D" id="1.10.8.60">
    <property type="match status" value="2"/>
</dbReference>
<keyword evidence="7" id="KW-0175">Coiled coil</keyword>
<evidence type="ECO:0000313" key="10">
    <source>
        <dbReference type="Proteomes" id="UP000554286"/>
    </source>
</evidence>
<dbReference type="PROSITE" id="PS51903">
    <property type="entry name" value="CLP_R"/>
    <property type="match status" value="1"/>
</dbReference>
<dbReference type="SUPFAM" id="SSF52540">
    <property type="entry name" value="P-loop containing nucleoside triphosphate hydrolases"/>
    <property type="match status" value="2"/>
</dbReference>
<dbReference type="PANTHER" id="PTHR11638">
    <property type="entry name" value="ATP-DEPENDENT CLP PROTEASE"/>
    <property type="match status" value="1"/>
</dbReference>
<organism evidence="9 10">
    <name type="scientific">Roseospira visakhapatnamensis</name>
    <dbReference type="NCBI Taxonomy" id="390880"/>
    <lineage>
        <taxon>Bacteria</taxon>
        <taxon>Pseudomonadati</taxon>
        <taxon>Pseudomonadota</taxon>
        <taxon>Alphaproteobacteria</taxon>
        <taxon>Rhodospirillales</taxon>
        <taxon>Rhodospirillaceae</taxon>
        <taxon>Roseospira</taxon>
    </lineage>
</organism>
<dbReference type="RefSeq" id="WP_184042397.1">
    <property type="nucleotide sequence ID" value="NZ_JACIGK010000002.1"/>
</dbReference>
<dbReference type="InterPro" id="IPR019489">
    <property type="entry name" value="Clp_ATPase_C"/>
</dbReference>
<keyword evidence="4" id="KW-0067">ATP-binding</keyword>
<dbReference type="SMART" id="SM00382">
    <property type="entry name" value="AAA"/>
    <property type="match status" value="2"/>
</dbReference>
<dbReference type="Pfam" id="PF00004">
    <property type="entry name" value="AAA"/>
    <property type="match status" value="1"/>
</dbReference>
<reference evidence="9 10" key="1">
    <citation type="submission" date="2020-08" db="EMBL/GenBank/DDBJ databases">
        <title>Genome sequencing of Purple Non-Sulfur Bacteria from various extreme environments.</title>
        <authorList>
            <person name="Mayer M."/>
        </authorList>
    </citation>
    <scope>NUCLEOTIDE SEQUENCE [LARGE SCALE GENOMIC DNA]</scope>
    <source>
        <strain evidence="9 10">JA131</strain>
    </source>
</reference>
<dbReference type="InterPro" id="IPR001270">
    <property type="entry name" value="ClpA/B"/>
</dbReference>
<dbReference type="PROSITE" id="PS00870">
    <property type="entry name" value="CLPAB_1"/>
    <property type="match status" value="1"/>
</dbReference>
<comment type="caution">
    <text evidence="9">The sequence shown here is derived from an EMBL/GenBank/DDBJ whole genome shotgun (WGS) entry which is preliminary data.</text>
</comment>
<evidence type="ECO:0000256" key="2">
    <source>
        <dbReference type="ARBA" id="ARBA00022737"/>
    </source>
</evidence>
<evidence type="ECO:0000313" key="9">
    <source>
        <dbReference type="EMBL" id="MBB4264761.1"/>
    </source>
</evidence>
<dbReference type="CDD" id="cd19499">
    <property type="entry name" value="RecA-like_ClpB_Hsp104-like"/>
    <property type="match status" value="1"/>
</dbReference>
<dbReference type="Proteomes" id="UP000554286">
    <property type="component" value="Unassembled WGS sequence"/>
</dbReference>
<dbReference type="GO" id="GO:0016887">
    <property type="term" value="F:ATP hydrolysis activity"/>
    <property type="evidence" value="ECO:0007669"/>
    <property type="project" value="InterPro"/>
</dbReference>
<keyword evidence="2 6" id="KW-0677">Repeat</keyword>
<dbReference type="Pfam" id="PF17871">
    <property type="entry name" value="AAA_lid_9"/>
    <property type="match status" value="1"/>
</dbReference>
<dbReference type="InterPro" id="IPR017729">
    <property type="entry name" value="ATPase_T6SS_ClpV1"/>
</dbReference>
<dbReference type="InterPro" id="IPR004176">
    <property type="entry name" value="Clp_R_N"/>
</dbReference>
<dbReference type="SUPFAM" id="SSF81923">
    <property type="entry name" value="Double Clp-N motif"/>
    <property type="match status" value="1"/>
</dbReference>
<keyword evidence="3" id="KW-0547">Nucleotide-binding</keyword>
<dbReference type="InterPro" id="IPR036628">
    <property type="entry name" value="Clp_N_dom_sf"/>
</dbReference>
<dbReference type="GO" id="GO:0005737">
    <property type="term" value="C:cytoplasm"/>
    <property type="evidence" value="ECO:0007669"/>
    <property type="project" value="TreeGrafter"/>
</dbReference>
<feature type="domain" description="Clp R" evidence="8">
    <location>
        <begin position="10"/>
        <end position="156"/>
    </location>
</feature>
<dbReference type="Gene3D" id="1.10.1780.10">
    <property type="entry name" value="Clp, N-terminal domain"/>
    <property type="match status" value="1"/>
</dbReference>
<evidence type="ECO:0000259" key="8">
    <source>
        <dbReference type="PROSITE" id="PS51903"/>
    </source>
</evidence>
<sequence>MVAVDLQSLIGKINQSCRSALEAAVGMTASRTHYNVEIEHWLSKLVESADGDVAAILRHFEIDPARVAADLNRVLEKLKTGNSRAPSLSPDVVKMVREAWVIGSLQYGEAQVRSGHLLLALVSDEYLAPLAHGMSSQFRAIQPEALKASFVGITRETAEEAMQAQARAAAGPGAAPGAGPGGPKAGGALDQYTVDLTATAAGGGFDPILGRDSEIRQIVDILTRRRQNNPILTGEAGVGKTAVVEGFAQRIASGDVPPALRGVAVRSLDLGLLQAGAGMKGEFENRLKGVIDEVKASETPIIMFIDEAHTLIGAGGAAGQNDAANLLKPALARGELRTIAATTWAEYKKYFEKDPALTRRFQVVKIDEPSEKVAIDMMRGMVRPLQKHHGVRVTTDGVVEAVRLSSRYIPARQLPDKSVSLLDTACARVAMSQSATPAPVEDRQRSISLLTTEIDILEREKAIGQGDFEEDLTHAREARTTAETELAALTERWEKERDLVRAIRDIQDRLEEAHDREVAAVAASAGAGDDGAGAPPADPPAEPIDVPALEAERDARVADLAALQGEEPLVKINVDAQAVAEVVANWTGVPVGRMVSDEIRTVLALKDHMSARIKGQDHALAAITESIWTSRAKLTDPRKPIGVFLMVGTSGVGKTETALTLAELLYGGEQNVTTINMSEYKEEHKVSLLMGSPPGYVGYGEGGVLTEAVRRRPYSIVLLDEMEKAHPGVQDLFYQVFDKGMLKDGEGRDIDFKNTIIIMTSNAGTETIESLCADPETMPDAAGLAEALRPDLLNTFKPAFLGRCTLVPYFPLSDAIIREIVGLNLERIRKRVADSYKASFTYAPALVETIASRCTESESGARNIEHILSRGMLPELSSRILGRLADGLSVSRVHVDLDDGGHFTYQLD</sequence>
<dbReference type="InterPro" id="IPR003593">
    <property type="entry name" value="AAA+_ATPase"/>
</dbReference>
<protein>
    <submittedName>
        <fullName evidence="9">Type VI secretion system protein VasG</fullName>
    </submittedName>
</protein>
<evidence type="ECO:0000256" key="4">
    <source>
        <dbReference type="ARBA" id="ARBA00022840"/>
    </source>
</evidence>
<evidence type="ECO:0000256" key="5">
    <source>
        <dbReference type="ARBA" id="ARBA00023186"/>
    </source>
</evidence>
<keyword evidence="10" id="KW-1185">Reference proteome</keyword>
<dbReference type="AlphaFoldDB" id="A0A7W6RA45"/>
<dbReference type="Pfam" id="PF10431">
    <property type="entry name" value="ClpB_D2-small"/>
    <property type="match status" value="1"/>
</dbReference>
<dbReference type="NCBIfam" id="TIGR03345">
    <property type="entry name" value="VI_ClpV1"/>
    <property type="match status" value="1"/>
</dbReference>
<evidence type="ECO:0000256" key="3">
    <source>
        <dbReference type="ARBA" id="ARBA00022741"/>
    </source>
</evidence>
<dbReference type="PANTHER" id="PTHR11638:SF184">
    <property type="entry name" value="ATPASE WITH CHAPERONE ACTIVITY"/>
    <property type="match status" value="1"/>
</dbReference>
<dbReference type="EMBL" id="JACIGK010000002">
    <property type="protein sequence ID" value="MBB4264761.1"/>
    <property type="molecule type" value="Genomic_DNA"/>
</dbReference>
<keyword evidence="5" id="KW-0143">Chaperone</keyword>
<dbReference type="GO" id="GO:0034605">
    <property type="term" value="P:cellular response to heat"/>
    <property type="evidence" value="ECO:0007669"/>
    <property type="project" value="TreeGrafter"/>
</dbReference>
<evidence type="ECO:0000256" key="6">
    <source>
        <dbReference type="PROSITE-ProRule" id="PRU01251"/>
    </source>
</evidence>
<dbReference type="CDD" id="cd00009">
    <property type="entry name" value="AAA"/>
    <property type="match status" value="1"/>
</dbReference>
<evidence type="ECO:0000256" key="1">
    <source>
        <dbReference type="ARBA" id="ARBA00008675"/>
    </source>
</evidence>